<dbReference type="Gene3D" id="1.10.238.100">
    <property type="entry name" value="YAP1 redox domain. Chain B"/>
    <property type="match status" value="1"/>
</dbReference>
<comment type="subcellular location">
    <subcellularLocation>
        <location evidence="2">Cytoplasm</location>
    </subcellularLocation>
    <subcellularLocation>
        <location evidence="1">Nucleus</location>
    </subcellularLocation>
</comment>
<dbReference type="Gene3D" id="1.20.5.170">
    <property type="match status" value="1"/>
</dbReference>
<feature type="coiled-coil region" evidence="4">
    <location>
        <begin position="119"/>
        <end position="164"/>
    </location>
</feature>
<dbReference type="PROSITE" id="PS00036">
    <property type="entry name" value="BZIP_BASIC"/>
    <property type="match status" value="1"/>
</dbReference>
<comment type="caution">
    <text evidence="7">The sequence shown here is derived from an EMBL/GenBank/DDBJ whole genome shotgun (WGS) entry which is preliminary data.</text>
</comment>
<dbReference type="Proteomes" id="UP000717996">
    <property type="component" value="Unassembled WGS sequence"/>
</dbReference>
<evidence type="ECO:0000256" key="2">
    <source>
        <dbReference type="ARBA" id="ARBA00004496"/>
    </source>
</evidence>
<dbReference type="AlphaFoldDB" id="A0A9P7CGH0"/>
<feature type="compositionally biased region" description="Polar residues" evidence="5">
    <location>
        <begin position="193"/>
        <end position="217"/>
    </location>
</feature>
<evidence type="ECO:0000256" key="5">
    <source>
        <dbReference type="SAM" id="MobiDB-lite"/>
    </source>
</evidence>
<dbReference type="EMBL" id="JAANIT010000097">
    <property type="protein sequence ID" value="KAG1552264.1"/>
    <property type="molecule type" value="Genomic_DNA"/>
</dbReference>
<dbReference type="SMART" id="SM00338">
    <property type="entry name" value="BRLZ"/>
    <property type="match status" value="1"/>
</dbReference>
<sequence length="327" mass="36974">MNNSTLNDIVHKLAQQRNSPDLSLLNGNPEGQASLLMALLSDKNGIDTEDMPCFSTNTACSTSEANESESHKLDSTNNNGNIERTSSTKKIGKKLVTSDDDESEDTKKARNRAAQKAFRERKENYVRMLEEKVKELKKMNAEKKTELHQENQMLKNIVTKLQSENAALLSSFNCPLSKNQSVDEERPQKVAKGNSSQFDSPNNAASIVSTSRTPETKNMNDLVNFDANSHSNELVCRSELLNCTNPLDGQFTISQEEFDLFSPLDQVQNDDNPENLFKLWNQLSQHPKFDEFDLEHLCNDLKERAQICKVSLLEELKKSYQNLDPQK</sequence>
<dbReference type="GO" id="GO:0090575">
    <property type="term" value="C:RNA polymerase II transcription regulator complex"/>
    <property type="evidence" value="ECO:0007669"/>
    <property type="project" value="TreeGrafter"/>
</dbReference>
<feature type="compositionally biased region" description="Polar residues" evidence="5">
    <location>
        <begin position="75"/>
        <end position="89"/>
    </location>
</feature>
<dbReference type="GO" id="GO:0001228">
    <property type="term" value="F:DNA-binding transcription activator activity, RNA polymerase II-specific"/>
    <property type="evidence" value="ECO:0007669"/>
    <property type="project" value="TreeGrafter"/>
</dbReference>
<feature type="domain" description="BZIP" evidence="6">
    <location>
        <begin position="101"/>
        <end position="164"/>
    </location>
</feature>
<dbReference type="InterPro" id="IPR046347">
    <property type="entry name" value="bZIP_sf"/>
</dbReference>
<feature type="region of interest" description="Disordered" evidence="5">
    <location>
        <begin position="64"/>
        <end position="118"/>
    </location>
</feature>
<dbReference type="CDD" id="cd14688">
    <property type="entry name" value="bZIP_YAP"/>
    <property type="match status" value="1"/>
</dbReference>
<dbReference type="Pfam" id="PF00170">
    <property type="entry name" value="bZIP_1"/>
    <property type="match status" value="1"/>
</dbReference>
<evidence type="ECO:0000313" key="7">
    <source>
        <dbReference type="EMBL" id="KAG1552264.1"/>
    </source>
</evidence>
<accession>A0A9P7CGH0</accession>
<dbReference type="PANTHER" id="PTHR40621">
    <property type="entry name" value="TRANSCRIPTION FACTOR KAPC-RELATED"/>
    <property type="match status" value="1"/>
</dbReference>
<dbReference type="PANTHER" id="PTHR40621:SF6">
    <property type="entry name" value="AP-1-LIKE TRANSCRIPTION FACTOR YAP1-RELATED"/>
    <property type="match status" value="1"/>
</dbReference>
<dbReference type="SUPFAM" id="SSF57959">
    <property type="entry name" value="Leucine zipper domain"/>
    <property type="match status" value="1"/>
</dbReference>
<reference evidence="7" key="1">
    <citation type="journal article" date="2020" name="Microb. Genom.">
        <title>Genetic diversity of clinical and environmental Mucorales isolates obtained from an investigation of mucormycosis cases among solid organ transplant recipients.</title>
        <authorList>
            <person name="Nguyen M.H."/>
            <person name="Kaul D."/>
            <person name="Muto C."/>
            <person name="Cheng S.J."/>
            <person name="Richter R.A."/>
            <person name="Bruno V.M."/>
            <person name="Liu G."/>
            <person name="Beyhan S."/>
            <person name="Sundermann A.J."/>
            <person name="Mounaud S."/>
            <person name="Pasculle A.W."/>
            <person name="Nierman W.C."/>
            <person name="Driscoll E."/>
            <person name="Cumbie R."/>
            <person name="Clancy C.J."/>
            <person name="Dupont C.L."/>
        </authorList>
    </citation>
    <scope>NUCLEOTIDE SEQUENCE</scope>
    <source>
        <strain evidence="7">GL16</strain>
    </source>
</reference>
<feature type="region of interest" description="Disordered" evidence="5">
    <location>
        <begin position="179"/>
        <end position="217"/>
    </location>
</feature>
<evidence type="ECO:0000313" key="8">
    <source>
        <dbReference type="Proteomes" id="UP000717996"/>
    </source>
</evidence>
<name>A0A9P7CGH0_RHIOR</name>
<dbReference type="InterPro" id="IPR023167">
    <property type="entry name" value="Yap1_redox_dom_sf"/>
</dbReference>
<evidence type="ECO:0000256" key="4">
    <source>
        <dbReference type="SAM" id="Coils"/>
    </source>
</evidence>
<dbReference type="OrthoDB" id="2593073at2759"/>
<evidence type="ECO:0000259" key="6">
    <source>
        <dbReference type="PROSITE" id="PS50217"/>
    </source>
</evidence>
<evidence type="ECO:0000256" key="1">
    <source>
        <dbReference type="ARBA" id="ARBA00004123"/>
    </source>
</evidence>
<protein>
    <recommendedName>
        <fullName evidence="6">BZIP domain-containing protein</fullName>
    </recommendedName>
</protein>
<proteinExistence type="predicted"/>
<dbReference type="SUPFAM" id="SSF111430">
    <property type="entry name" value="YAP1 redox domain"/>
    <property type="match status" value="1"/>
</dbReference>
<dbReference type="InterPro" id="IPR050936">
    <property type="entry name" value="AP-1-like"/>
</dbReference>
<keyword evidence="3" id="KW-0539">Nucleus</keyword>
<gene>
    <name evidence="7" type="ORF">G6F51_001329</name>
</gene>
<dbReference type="InterPro" id="IPR004827">
    <property type="entry name" value="bZIP"/>
</dbReference>
<organism evidence="7 8">
    <name type="scientific">Rhizopus oryzae</name>
    <name type="common">Mucormycosis agent</name>
    <name type="synonym">Rhizopus arrhizus var. delemar</name>
    <dbReference type="NCBI Taxonomy" id="64495"/>
    <lineage>
        <taxon>Eukaryota</taxon>
        <taxon>Fungi</taxon>
        <taxon>Fungi incertae sedis</taxon>
        <taxon>Mucoromycota</taxon>
        <taxon>Mucoromycotina</taxon>
        <taxon>Mucoromycetes</taxon>
        <taxon>Mucorales</taxon>
        <taxon>Mucorineae</taxon>
        <taxon>Rhizopodaceae</taxon>
        <taxon>Rhizopus</taxon>
    </lineage>
</organism>
<dbReference type="GO" id="GO:0005737">
    <property type="term" value="C:cytoplasm"/>
    <property type="evidence" value="ECO:0007669"/>
    <property type="project" value="UniProtKB-SubCell"/>
</dbReference>
<evidence type="ECO:0000256" key="3">
    <source>
        <dbReference type="ARBA" id="ARBA00023242"/>
    </source>
</evidence>
<dbReference type="PROSITE" id="PS50217">
    <property type="entry name" value="BZIP"/>
    <property type="match status" value="1"/>
</dbReference>
<dbReference type="GO" id="GO:0000976">
    <property type="term" value="F:transcription cis-regulatory region binding"/>
    <property type="evidence" value="ECO:0007669"/>
    <property type="project" value="InterPro"/>
</dbReference>
<keyword evidence="4" id="KW-0175">Coiled coil</keyword>